<dbReference type="Proteomes" id="UP000077521">
    <property type="component" value="Unassembled WGS sequence"/>
</dbReference>
<protein>
    <submittedName>
        <fullName evidence="2">Uncharacterized protein</fullName>
    </submittedName>
</protein>
<feature type="compositionally biased region" description="Polar residues" evidence="1">
    <location>
        <begin position="89"/>
        <end position="109"/>
    </location>
</feature>
<organism evidence="2 3">
    <name type="scientific">Tilletia indica</name>
    <dbReference type="NCBI Taxonomy" id="43049"/>
    <lineage>
        <taxon>Eukaryota</taxon>
        <taxon>Fungi</taxon>
        <taxon>Dikarya</taxon>
        <taxon>Basidiomycota</taxon>
        <taxon>Ustilaginomycotina</taxon>
        <taxon>Exobasidiomycetes</taxon>
        <taxon>Tilletiales</taxon>
        <taxon>Tilletiaceae</taxon>
        <taxon>Tilletia</taxon>
    </lineage>
</organism>
<feature type="compositionally biased region" description="Basic residues" evidence="1">
    <location>
        <begin position="262"/>
        <end position="271"/>
    </location>
</feature>
<feature type="compositionally biased region" description="Low complexity" evidence="1">
    <location>
        <begin position="48"/>
        <end position="64"/>
    </location>
</feature>
<accession>A0A8T8SE57</accession>
<feature type="non-terminal residue" evidence="2">
    <location>
        <position position="1"/>
    </location>
</feature>
<gene>
    <name evidence="2" type="ORF">A4X13_0g8518</name>
</gene>
<reference evidence="2" key="1">
    <citation type="submission" date="2016-04" db="EMBL/GenBank/DDBJ databases">
        <authorList>
            <person name="Nguyen H.D."/>
            <person name="Samba Siva P."/>
            <person name="Cullis J."/>
            <person name="Levesque C.A."/>
            <person name="Hambleton S."/>
        </authorList>
    </citation>
    <scope>NUCLEOTIDE SEQUENCE</scope>
    <source>
        <strain evidence="2">DAOMC 236416</strain>
    </source>
</reference>
<sequence length="285" mass="29676">AAAASVTGTSEERTTSATNSTSTSSSRPREDWTSSSLATLLGRARTTGQSSGEPSQPSQPSQPGGLPPRTPTGTSTSSSTQASDIRPNPATQRTIPQGDTTSTSESALSRQEADSVIISAAVGISTQDPGQEEDVNPVATPSEMPSTTQSSSNPTGRNATSGGETIPITPTVPITPTSPTQTNPSDPGPGIDPKLRAAEDVTEEELKKIPRETIVNLLQSRGTVNSRAHKATLDSELLAQHKVRAFNQGDVAVAEAEVLANKRSKRVRPSRRTGQDATRDTANKT</sequence>
<reference evidence="2" key="2">
    <citation type="journal article" date="2019" name="IMA Fungus">
        <title>Genome sequencing and comparison of five Tilletia species to identify candidate genes for the detection of regulated species infecting wheat.</title>
        <authorList>
            <person name="Nguyen H.D.T."/>
            <person name="Sultana T."/>
            <person name="Kesanakurti P."/>
            <person name="Hambleton S."/>
        </authorList>
    </citation>
    <scope>NUCLEOTIDE SEQUENCE</scope>
    <source>
        <strain evidence="2">DAOMC 236416</strain>
    </source>
</reference>
<feature type="region of interest" description="Disordered" evidence="1">
    <location>
        <begin position="1"/>
        <end position="203"/>
    </location>
</feature>
<keyword evidence="3" id="KW-1185">Reference proteome</keyword>
<evidence type="ECO:0000256" key="1">
    <source>
        <dbReference type="SAM" id="MobiDB-lite"/>
    </source>
</evidence>
<feature type="region of interest" description="Disordered" evidence="1">
    <location>
        <begin position="261"/>
        <end position="285"/>
    </location>
</feature>
<name>A0A8T8SE57_9BASI</name>
<evidence type="ECO:0000313" key="2">
    <source>
        <dbReference type="EMBL" id="KAE8238090.1"/>
    </source>
</evidence>
<feature type="compositionally biased region" description="Low complexity" evidence="1">
    <location>
        <begin position="71"/>
        <end position="80"/>
    </location>
</feature>
<feature type="compositionally biased region" description="Basic and acidic residues" evidence="1">
    <location>
        <begin position="193"/>
        <end position="203"/>
    </location>
</feature>
<proteinExistence type="predicted"/>
<dbReference type="AlphaFoldDB" id="A0A8T8SE57"/>
<comment type="caution">
    <text evidence="2">The sequence shown here is derived from an EMBL/GenBank/DDBJ whole genome shotgun (WGS) entry which is preliminary data.</text>
</comment>
<dbReference type="EMBL" id="LWDF02001531">
    <property type="protein sequence ID" value="KAE8238090.1"/>
    <property type="molecule type" value="Genomic_DNA"/>
</dbReference>
<feature type="compositionally biased region" description="Low complexity" evidence="1">
    <location>
        <begin position="15"/>
        <end position="26"/>
    </location>
</feature>
<feature type="compositionally biased region" description="Polar residues" evidence="1">
    <location>
        <begin position="143"/>
        <end position="163"/>
    </location>
</feature>
<feature type="compositionally biased region" description="Basic and acidic residues" evidence="1">
    <location>
        <begin position="273"/>
        <end position="285"/>
    </location>
</feature>
<evidence type="ECO:0000313" key="3">
    <source>
        <dbReference type="Proteomes" id="UP000077521"/>
    </source>
</evidence>
<feature type="compositionally biased region" description="Low complexity" evidence="1">
    <location>
        <begin position="165"/>
        <end position="182"/>
    </location>
</feature>